<proteinExistence type="predicted"/>
<sequence>MISTFTSPAKKGFLLYDVEKTLGGGFLYTN</sequence>
<name>A0ABS2PZG7_9BACL</name>
<dbReference type="Proteomes" id="UP000808914">
    <property type="component" value="Unassembled WGS sequence"/>
</dbReference>
<keyword evidence="2" id="KW-1185">Reference proteome</keyword>
<gene>
    <name evidence="1" type="ORF">JOD45_001549</name>
</gene>
<evidence type="ECO:0000313" key="2">
    <source>
        <dbReference type="Proteomes" id="UP000808914"/>
    </source>
</evidence>
<comment type="caution">
    <text evidence="1">The sequence shown here is derived from an EMBL/GenBank/DDBJ whole genome shotgun (WGS) entry which is preliminary data.</text>
</comment>
<accession>A0ABS2PZG7</accession>
<organism evidence="1 2">
    <name type="scientific">Scopulibacillus daqui</name>
    <dbReference type="NCBI Taxonomy" id="1469162"/>
    <lineage>
        <taxon>Bacteria</taxon>
        <taxon>Bacillati</taxon>
        <taxon>Bacillota</taxon>
        <taxon>Bacilli</taxon>
        <taxon>Bacillales</taxon>
        <taxon>Sporolactobacillaceae</taxon>
        <taxon>Scopulibacillus</taxon>
    </lineage>
</organism>
<dbReference type="EMBL" id="JAFBER010000007">
    <property type="protein sequence ID" value="MBM7645338.1"/>
    <property type="molecule type" value="Genomic_DNA"/>
</dbReference>
<evidence type="ECO:0000313" key="1">
    <source>
        <dbReference type="EMBL" id="MBM7645338.1"/>
    </source>
</evidence>
<reference evidence="1 2" key="1">
    <citation type="submission" date="2021-01" db="EMBL/GenBank/DDBJ databases">
        <title>Genomic Encyclopedia of Type Strains, Phase IV (KMG-IV): sequencing the most valuable type-strain genomes for metagenomic binning, comparative biology and taxonomic classification.</title>
        <authorList>
            <person name="Goeker M."/>
        </authorList>
    </citation>
    <scope>NUCLEOTIDE SEQUENCE [LARGE SCALE GENOMIC DNA]</scope>
    <source>
        <strain evidence="1 2">DSM 28236</strain>
    </source>
</reference>
<protein>
    <submittedName>
        <fullName evidence="1">Uncharacterized protein</fullName>
    </submittedName>
</protein>